<keyword evidence="1" id="KW-0175">Coiled coil</keyword>
<dbReference type="InterPro" id="IPR055309">
    <property type="entry name" value="Znf318-like"/>
</dbReference>
<accession>A0ABN9MNB6</accession>
<evidence type="ECO:0000256" key="2">
    <source>
        <dbReference type="SAM" id="MobiDB-lite"/>
    </source>
</evidence>
<comment type="caution">
    <text evidence="3">The sequence shown here is derived from an EMBL/GenBank/DDBJ whole genome shotgun (WGS) entry which is preliminary data.</text>
</comment>
<keyword evidence="4" id="KW-1185">Reference proteome</keyword>
<protein>
    <submittedName>
        <fullName evidence="3">Uncharacterized protein</fullName>
    </submittedName>
</protein>
<organism evidence="3 4">
    <name type="scientific">Ranitomeya imitator</name>
    <name type="common">mimic poison frog</name>
    <dbReference type="NCBI Taxonomy" id="111125"/>
    <lineage>
        <taxon>Eukaryota</taxon>
        <taxon>Metazoa</taxon>
        <taxon>Chordata</taxon>
        <taxon>Craniata</taxon>
        <taxon>Vertebrata</taxon>
        <taxon>Euteleostomi</taxon>
        <taxon>Amphibia</taxon>
        <taxon>Batrachia</taxon>
        <taxon>Anura</taxon>
        <taxon>Neobatrachia</taxon>
        <taxon>Hyloidea</taxon>
        <taxon>Dendrobatidae</taxon>
        <taxon>Dendrobatinae</taxon>
        <taxon>Ranitomeya</taxon>
    </lineage>
</organism>
<feature type="region of interest" description="Disordered" evidence="2">
    <location>
        <begin position="206"/>
        <end position="243"/>
    </location>
</feature>
<evidence type="ECO:0000313" key="3">
    <source>
        <dbReference type="EMBL" id="CAJ0968246.1"/>
    </source>
</evidence>
<gene>
    <name evidence="3" type="ORF">RIMI_LOCUS22938921</name>
</gene>
<proteinExistence type="predicted"/>
<dbReference type="PANTHER" id="PTHR15577">
    <property type="entry name" value="ZINC FINGER CONTAINING PROTEIN"/>
    <property type="match status" value="1"/>
</dbReference>
<feature type="compositionally biased region" description="Basic and acidic residues" evidence="2">
    <location>
        <begin position="208"/>
        <end position="219"/>
    </location>
</feature>
<dbReference type="EMBL" id="CAUEEQ010079088">
    <property type="protein sequence ID" value="CAJ0968246.1"/>
    <property type="molecule type" value="Genomic_DNA"/>
</dbReference>
<feature type="coiled-coil region" evidence="1">
    <location>
        <begin position="163"/>
        <end position="190"/>
    </location>
</feature>
<name>A0ABN9MNB6_9NEOB</name>
<sequence>MVPGYSMPPSYNPYTPYVSYPTSSWTMYSPVPPQPPPAHIPPPLLPPISVPVSAPAPVYNPRSNLRVIETTEDLTDAKAAVKTDAKPTTSLATLLAERQADRKNKEAEKIKVLEELGSVRKEHKAKSESLKTISTKVEQLRIQQGILLRKKRREKDGHKDALLKELNNVLETAQKQINSLSEETNTAKQKQLQLTKVAEILGVSPTDLADKSDLKKEKGSPSCPALTKDTDNESRTSKSQQMI</sequence>
<dbReference type="PANTHER" id="PTHR15577:SF2">
    <property type="entry name" value="ZINC FINGER PROTEIN 318"/>
    <property type="match status" value="1"/>
</dbReference>
<evidence type="ECO:0000256" key="1">
    <source>
        <dbReference type="SAM" id="Coils"/>
    </source>
</evidence>
<dbReference type="Proteomes" id="UP001176940">
    <property type="component" value="Unassembled WGS sequence"/>
</dbReference>
<reference evidence="3" key="1">
    <citation type="submission" date="2023-07" db="EMBL/GenBank/DDBJ databases">
        <authorList>
            <person name="Stuckert A."/>
        </authorList>
    </citation>
    <scope>NUCLEOTIDE SEQUENCE</scope>
</reference>
<evidence type="ECO:0000313" key="4">
    <source>
        <dbReference type="Proteomes" id="UP001176940"/>
    </source>
</evidence>